<dbReference type="Gene3D" id="1.25.40.10">
    <property type="entry name" value="Tetratricopeptide repeat domain"/>
    <property type="match status" value="2"/>
</dbReference>
<protein>
    <submittedName>
        <fullName evidence="4">Tetratricopeptide repeat protein</fullName>
    </submittedName>
</protein>
<dbReference type="SUPFAM" id="SSF53448">
    <property type="entry name" value="Nucleotide-diphospho-sugar transferases"/>
    <property type="match status" value="1"/>
</dbReference>
<dbReference type="Pfam" id="PF13174">
    <property type="entry name" value="TPR_6"/>
    <property type="match status" value="1"/>
</dbReference>
<dbReference type="PROSITE" id="PS50005">
    <property type="entry name" value="TPR"/>
    <property type="match status" value="1"/>
</dbReference>
<evidence type="ECO:0000256" key="3">
    <source>
        <dbReference type="PROSITE-ProRule" id="PRU00339"/>
    </source>
</evidence>
<feature type="repeat" description="TPR" evidence="3">
    <location>
        <begin position="71"/>
        <end position="104"/>
    </location>
</feature>
<name>A0AAU7XAZ8_9HYPH</name>
<dbReference type="SMART" id="SM00028">
    <property type="entry name" value="TPR"/>
    <property type="match status" value="4"/>
</dbReference>
<dbReference type="Gene3D" id="3.90.550.10">
    <property type="entry name" value="Spore Coat Polysaccharide Biosynthesis Protein SpsA, Chain A"/>
    <property type="match status" value="1"/>
</dbReference>
<dbReference type="Pfam" id="PF14559">
    <property type="entry name" value="TPR_19"/>
    <property type="match status" value="1"/>
</dbReference>
<organism evidence="4">
    <name type="scientific">Methyloraptor flagellatus</name>
    <dbReference type="NCBI Taxonomy" id="3162530"/>
    <lineage>
        <taxon>Bacteria</taxon>
        <taxon>Pseudomonadati</taxon>
        <taxon>Pseudomonadota</taxon>
        <taxon>Alphaproteobacteria</taxon>
        <taxon>Hyphomicrobiales</taxon>
        <taxon>Ancalomicrobiaceae</taxon>
        <taxon>Methyloraptor</taxon>
    </lineage>
</organism>
<dbReference type="InterPro" id="IPR052346">
    <property type="entry name" value="O-mannosyl-transferase_TMTC"/>
</dbReference>
<dbReference type="AlphaFoldDB" id="A0AAU7XAZ8"/>
<dbReference type="PANTHER" id="PTHR44227:SF3">
    <property type="entry name" value="PROTEIN O-MANNOSYL-TRANSFERASE TMTC4"/>
    <property type="match status" value="1"/>
</dbReference>
<keyword evidence="2 3" id="KW-0802">TPR repeat</keyword>
<dbReference type="Pfam" id="PF13432">
    <property type="entry name" value="TPR_16"/>
    <property type="match status" value="1"/>
</dbReference>
<dbReference type="EMBL" id="CP158568">
    <property type="protein sequence ID" value="XBY44919.1"/>
    <property type="molecule type" value="Genomic_DNA"/>
</dbReference>
<evidence type="ECO:0000313" key="4">
    <source>
        <dbReference type="EMBL" id="XBY44919.1"/>
    </source>
</evidence>
<evidence type="ECO:0000256" key="2">
    <source>
        <dbReference type="ARBA" id="ARBA00022803"/>
    </source>
</evidence>
<gene>
    <name evidence="4" type="ORF">ABS361_01035</name>
</gene>
<accession>A0AAU7XAZ8</accession>
<sequence length="596" mass="64618">MTDLPETHSAADSAAAEAPVVAVAKAAAQADAGPGDVQARLARAADLHRAGDIAGAEAGYVAVLADAPDNADALHLLGVVRRVQGKPDEAVRLMRRAIDLGAETDGVWANYANALRDAGEHEAEVAALDRALALGADPASLTSRLVAALVKAAETLGAAKRKAEALALLQRAAKIRPKSADILDRMLPLLADADRLAGLEVADRSWRLAPDPTRQRNLWELCQWAGAEVAPTRAFLAAHPGRPLLGIAEANALRRDGQGAAAEAVYRKVIATEPNQPFAAGRLAILLLSQGRTEEADRLFRTTDAFGPGRMEAMHFARAFHEDLARRPLPGLPEIVRAPSRVGDTVIFAGCDGSYFDRYASALIHSATVMSGIAPSFHLHVVDPPADIEDRIARWDDMLGNPGIALSVERVGADRFERETRITTYACARFRVLPALMAHYRRPILMLDTDLIVLRDIGDFVRGAREGDIAAVSVDHARFEPWNWYWADVMHFAATPAARTVAARVARYCDHFLEAGLARWFLDQIAITAALHVRLEDEPRVRVIRVPSDVHRLNIEIVDGRDNVPPETVLFWSAHASTVSSAYTLGVPRYADWLLS</sequence>
<keyword evidence="1" id="KW-0677">Repeat</keyword>
<dbReference type="KEGG" id="mflg:ABS361_01035"/>
<dbReference type="InterPro" id="IPR011990">
    <property type="entry name" value="TPR-like_helical_dom_sf"/>
</dbReference>
<dbReference type="SUPFAM" id="SSF48452">
    <property type="entry name" value="TPR-like"/>
    <property type="match status" value="2"/>
</dbReference>
<dbReference type="InterPro" id="IPR029044">
    <property type="entry name" value="Nucleotide-diphossugar_trans"/>
</dbReference>
<dbReference type="InterPro" id="IPR019734">
    <property type="entry name" value="TPR_rpt"/>
</dbReference>
<evidence type="ECO:0000256" key="1">
    <source>
        <dbReference type="ARBA" id="ARBA00022737"/>
    </source>
</evidence>
<proteinExistence type="predicted"/>
<dbReference type="RefSeq" id="WP_407050011.1">
    <property type="nucleotide sequence ID" value="NZ_CP158568.1"/>
</dbReference>
<reference evidence="4" key="1">
    <citation type="submission" date="2024-06" db="EMBL/GenBank/DDBJ databases">
        <title>Methylostella associata gen. nov., sp. nov., a novel Ancalomicrobiaceae-affiliated facultatively methylotrophic bacteria that feed on methanotrophs of the genus Methylococcus.</title>
        <authorList>
            <person name="Saltykova V."/>
            <person name="Danilova O.V."/>
            <person name="Oshkin I.Y."/>
            <person name="Belova S.E."/>
            <person name="Pimenov N.V."/>
            <person name="Dedysh S.N."/>
        </authorList>
    </citation>
    <scope>NUCLEOTIDE SEQUENCE</scope>
    <source>
        <strain evidence="4">S20</strain>
    </source>
</reference>
<dbReference type="PANTHER" id="PTHR44227">
    <property type="match status" value="1"/>
</dbReference>